<evidence type="ECO:0000256" key="1">
    <source>
        <dbReference type="SAM" id="MobiDB-lite"/>
    </source>
</evidence>
<evidence type="ECO:0000259" key="2">
    <source>
        <dbReference type="Pfam" id="PF18538"/>
    </source>
</evidence>
<dbReference type="Pfam" id="PF18538">
    <property type="entry name" value="DUF5624"/>
    <property type="match status" value="1"/>
</dbReference>
<dbReference type="InterPro" id="IPR041132">
    <property type="entry name" value="DUF5624"/>
</dbReference>
<organism evidence="3 4">
    <name type="scientific">Streptomyces niveus</name>
    <name type="common">Streptomyces spheroides</name>
    <dbReference type="NCBI Taxonomy" id="193462"/>
    <lineage>
        <taxon>Bacteria</taxon>
        <taxon>Bacillati</taxon>
        <taxon>Actinomycetota</taxon>
        <taxon>Actinomycetes</taxon>
        <taxon>Kitasatosporales</taxon>
        <taxon>Streptomycetaceae</taxon>
        <taxon>Streptomyces</taxon>
    </lineage>
</organism>
<sequence>MAVHESPELIDLFTTYTAGPDSIGAHLREAATRAADSDPLLVVTGADMALYPGDGRPPTVLGFRLSTRGFKELAAVSHLGPALASLASLREQDPGVDDDGDGSGTAVWRADAERLLSEVRRSRAANSPRLWRDVIAAPAYAGRERAIAAMVDHSCAMTERFLLRSLDEPSYLNHRTLRECYLEDGDDPERPVSFNRVMVATFFLVGMDTAHRLISWCDSQAIDWSRTMVVIAGQQGRPTAGVTWRTSSVAAIVLAASRGELPLDRLYMAPHAPVFRTPVDGDLGEVAALEPVMRALWSGTRATVELGASMFDGYPAFSPGDRDAPGGSLVRHGAGATLTEMPAIRSPDDWFTLVSRLRLVMEDPRQLLSGAVSDYAAQQLVAHANDPLAITVPGLDGEPYPEPPYCQGQFEDEQRATTGAES</sequence>
<accession>A0ABZ2ACK7</accession>
<proteinExistence type="predicted"/>
<feature type="domain" description="DUF5624" evidence="2">
    <location>
        <begin position="67"/>
        <end position="207"/>
    </location>
</feature>
<dbReference type="RefSeq" id="WP_329081047.1">
    <property type="nucleotide sequence ID" value="NZ_CP109495.1"/>
</dbReference>
<protein>
    <submittedName>
        <fullName evidence="3">DUF5624 domain-containing protein</fullName>
    </submittedName>
</protein>
<feature type="region of interest" description="Disordered" evidence="1">
    <location>
        <begin position="398"/>
        <end position="422"/>
    </location>
</feature>
<keyword evidence="4" id="KW-1185">Reference proteome</keyword>
<dbReference type="Proteomes" id="UP001432209">
    <property type="component" value="Chromosome"/>
</dbReference>
<evidence type="ECO:0000313" key="3">
    <source>
        <dbReference type="EMBL" id="WUX56427.1"/>
    </source>
</evidence>
<dbReference type="EMBL" id="CP109495">
    <property type="protein sequence ID" value="WUX56427.1"/>
    <property type="molecule type" value="Genomic_DNA"/>
</dbReference>
<evidence type="ECO:0000313" key="4">
    <source>
        <dbReference type="Proteomes" id="UP001432209"/>
    </source>
</evidence>
<name>A0ABZ2ACK7_STRNV</name>
<gene>
    <name evidence="3" type="ORF">OG442_35590</name>
</gene>
<reference evidence="3" key="1">
    <citation type="submission" date="2022-10" db="EMBL/GenBank/DDBJ databases">
        <title>The complete genomes of actinobacterial strains from the NBC collection.</title>
        <authorList>
            <person name="Joergensen T.S."/>
            <person name="Alvarez Arevalo M."/>
            <person name="Sterndorff E.B."/>
            <person name="Faurdal D."/>
            <person name="Vuksanovic O."/>
            <person name="Mourched A.-S."/>
            <person name="Charusanti P."/>
            <person name="Shaw S."/>
            <person name="Blin K."/>
            <person name="Weber T."/>
        </authorList>
    </citation>
    <scope>NUCLEOTIDE SEQUENCE</scope>
    <source>
        <strain evidence="3">NBC_01432</strain>
    </source>
</reference>